<dbReference type="InterPro" id="IPR036322">
    <property type="entry name" value="WD40_repeat_dom_sf"/>
</dbReference>
<keyword evidence="10" id="KW-1185">Reference proteome</keyword>
<dbReference type="PRINTS" id="PR00320">
    <property type="entry name" value="GPROTEINBRPT"/>
</dbReference>
<dbReference type="Pfam" id="PF00439">
    <property type="entry name" value="Bromodomain"/>
    <property type="match status" value="2"/>
</dbReference>
<evidence type="ECO:0000259" key="8">
    <source>
        <dbReference type="PROSITE" id="PS51525"/>
    </source>
</evidence>
<comment type="caution">
    <text evidence="9">The sequence shown here is derived from an EMBL/GenBank/DDBJ whole genome shotgun (WGS) entry which is preliminary data.</text>
</comment>
<feature type="repeat" description="WD" evidence="5">
    <location>
        <begin position="214"/>
        <end position="256"/>
    </location>
</feature>
<dbReference type="SUPFAM" id="SSF47370">
    <property type="entry name" value="Bromodomain"/>
    <property type="match status" value="2"/>
</dbReference>
<evidence type="ECO:0000313" key="9">
    <source>
        <dbReference type="EMBL" id="KAH8992003.1"/>
    </source>
</evidence>
<feature type="compositionally biased region" description="Basic and acidic residues" evidence="6">
    <location>
        <begin position="532"/>
        <end position="541"/>
    </location>
</feature>
<evidence type="ECO:0000256" key="2">
    <source>
        <dbReference type="ARBA" id="ARBA00022737"/>
    </source>
</evidence>
<dbReference type="PANTHER" id="PTHR16017">
    <property type="entry name" value="GASTRULATION DEFECTIVE PROTEIN 1-RELATED"/>
    <property type="match status" value="1"/>
</dbReference>
<organism evidence="9 10">
    <name type="scientific">Lactarius akahatsu</name>
    <dbReference type="NCBI Taxonomy" id="416441"/>
    <lineage>
        <taxon>Eukaryota</taxon>
        <taxon>Fungi</taxon>
        <taxon>Dikarya</taxon>
        <taxon>Basidiomycota</taxon>
        <taxon>Agaricomycotina</taxon>
        <taxon>Agaricomycetes</taxon>
        <taxon>Russulales</taxon>
        <taxon>Russulaceae</taxon>
        <taxon>Lactarius</taxon>
    </lineage>
</organism>
<evidence type="ECO:0000256" key="6">
    <source>
        <dbReference type="SAM" id="MobiDB-lite"/>
    </source>
</evidence>
<dbReference type="InterPro" id="IPR038336">
    <property type="entry name" value="NET_sf"/>
</dbReference>
<feature type="compositionally biased region" description="Pro residues" evidence="6">
    <location>
        <begin position="899"/>
        <end position="911"/>
    </location>
</feature>
<feature type="repeat" description="WD" evidence="5">
    <location>
        <begin position="113"/>
        <end position="145"/>
    </location>
</feature>
<feature type="compositionally biased region" description="Basic and acidic residues" evidence="6">
    <location>
        <begin position="493"/>
        <end position="506"/>
    </location>
</feature>
<keyword evidence="3 4" id="KW-0103">Bromodomain</keyword>
<dbReference type="PRINTS" id="PR00503">
    <property type="entry name" value="BROMODOMAIN"/>
</dbReference>
<dbReference type="PROSITE" id="PS50014">
    <property type="entry name" value="BROMODOMAIN_2"/>
    <property type="match status" value="2"/>
</dbReference>
<dbReference type="Gene3D" id="1.20.1270.220">
    <property type="match status" value="1"/>
</dbReference>
<dbReference type="CDD" id="cd05500">
    <property type="entry name" value="Bromo_BDF1_2_I"/>
    <property type="match status" value="1"/>
</dbReference>
<feature type="region of interest" description="Disordered" evidence="6">
    <location>
        <begin position="1239"/>
        <end position="1266"/>
    </location>
</feature>
<feature type="compositionally biased region" description="Acidic residues" evidence="6">
    <location>
        <begin position="1080"/>
        <end position="1092"/>
    </location>
</feature>
<feature type="repeat" description="WD" evidence="5">
    <location>
        <begin position="320"/>
        <end position="346"/>
    </location>
</feature>
<feature type="region of interest" description="Disordered" evidence="6">
    <location>
        <begin position="660"/>
        <end position="701"/>
    </location>
</feature>
<evidence type="ECO:0000259" key="7">
    <source>
        <dbReference type="PROSITE" id="PS50014"/>
    </source>
</evidence>
<sequence>MDDADLMAAMGISGFGKKPRKRQLDVTRFDKAKRETPTPAQETSAGPSTLPPPSQLVDYASPNGDSRQSHPDAPVSQQVGTSPEEPEYDPDDEYGAAGQGDLPEFPVTHELVLKDHTKVISALALDPSGARILSGSHDYDCKLWDFGGMDQRCKPFKSWEPAESYHIHDLKYSPDGQRFLVISGTTQAKLYDRDGEEQATFIKGDPYIRDMKNTSGHVSELSSCAWHPKDAQTFITGSSDSTIRIWNVENKRKQKTVIVVKSKERGARTKVTACGYSPDGRYIAGACLDGTLNLWKTNSNFVRPDLTVQGAHVKGTETGSLVFSVDGNTVLTRGGDHTVKLWDIRSIKQPIATRSEVPTLYPSTNAIFSPDNKYVVTGVGGTEKGDYGGLLFMNRENLEVVKQLDVGATPVVVQWHPKINQIVVGLTSGALCVLYSPQTSLNGAKLLLNKGPAKRPTVEDMSDAVAAPAIIIPGVTRDGEFTSGLPNKRKRDKERQDPRKSRRPELPVHGPGRGGRVGASATQHVVQNLVRDTTRDEDPREALLNPPLSRDLSRVQMLDANATTPQPQPQPSPPVTTNGLHCDHPATDADSPIADSPDTPVNTVSDVAVKITSDVAEIESDVRHEPFQILSKLDDASIGPQIDTPIDPNPIQIELARDPQQEDVEMGDAEPLKASSNGRIETDEPPPTQSSTGTPASAIGGSSVTAVDSVHVRDVSPNEDDVPPVKRARKFSDADQASVHQTVAHNSHVPGQETVPHVNGELLPSTLSVAQHKFALSTIRTLKKLKDAAPFRFPVDPEALKIPHYLQVIKHPMDFSTIERKLMAANPVKPDPNLANPRYLGADEFIADVRLIFSNCVTFNGPEHIVTQQGKRVEAVFDKQIKQLPAPEEPKPVVVKKPVTPPPPPPPPAPKKAPRRPSTSVPVIRRNETESAGRPKREIHPPPPKDLPYADVPKKQRRRTIKKDASNEQLRYCGKILDQLGRKQHISVVGPFSEPVDWVKLSIPDYPKIVKKPMDLSTMRAKLDSGAYATAEKFRDDIKLIINNCFLYNPPGTPVHQAGLDMRKLFEEKWKGLPPLRAESEDEEDDDSDSDDERTRALAIATMESQIETMRNSISALKNQKEKKAKKTKKKDASASAPVTSSSKAGKKEVKAPPKKKAAPKKAQIPDDDVLSFEQKKDLSEAIQTLDGQKLERVIQIIHEGVPEIRDSQEEIELEIDTLPASVLTKLYNFVIRPLRQPPVKRSRTGKGTGTGGLKRKSMDEDLEAEKIRKLEDRMKLFEKTANGDVTLEPPTAHARDSEHSSDSSSDDDSSGSDSE</sequence>
<feature type="compositionally biased region" description="Polar residues" evidence="6">
    <location>
        <begin position="689"/>
        <end position="701"/>
    </location>
</feature>
<feature type="repeat" description="WD" evidence="5">
    <location>
        <begin position="264"/>
        <end position="299"/>
    </location>
</feature>
<feature type="compositionally biased region" description="Basic and acidic residues" evidence="6">
    <location>
        <begin position="1257"/>
        <end position="1266"/>
    </location>
</feature>
<feature type="region of interest" description="Disordered" evidence="6">
    <location>
        <begin position="1"/>
        <end position="103"/>
    </location>
</feature>
<evidence type="ECO:0008006" key="11">
    <source>
        <dbReference type="Google" id="ProtNLM"/>
    </source>
</evidence>
<dbReference type="GO" id="GO:0005634">
    <property type="term" value="C:nucleus"/>
    <property type="evidence" value="ECO:0007669"/>
    <property type="project" value="TreeGrafter"/>
</dbReference>
<feature type="compositionally biased region" description="Basic and acidic residues" evidence="6">
    <location>
        <begin position="22"/>
        <end position="36"/>
    </location>
</feature>
<dbReference type="SMART" id="SM00320">
    <property type="entry name" value="WD40"/>
    <property type="match status" value="5"/>
</dbReference>
<dbReference type="InterPro" id="IPR001487">
    <property type="entry name" value="Bromodomain"/>
</dbReference>
<dbReference type="PROSITE" id="PS51525">
    <property type="entry name" value="NET"/>
    <property type="match status" value="1"/>
</dbReference>
<dbReference type="GO" id="GO:0006325">
    <property type="term" value="P:chromatin organization"/>
    <property type="evidence" value="ECO:0007669"/>
    <property type="project" value="UniProtKB-ARBA"/>
</dbReference>
<evidence type="ECO:0000256" key="3">
    <source>
        <dbReference type="ARBA" id="ARBA00023117"/>
    </source>
</evidence>
<dbReference type="PANTHER" id="PTHR16017:SF0">
    <property type="entry name" value="WD REPEAT-CONTAINING PROTEIN 70"/>
    <property type="match status" value="1"/>
</dbReference>
<keyword evidence="2" id="KW-0677">Repeat</keyword>
<evidence type="ECO:0000256" key="5">
    <source>
        <dbReference type="PROSITE-ProRule" id="PRU00221"/>
    </source>
</evidence>
<dbReference type="Gene3D" id="1.20.920.10">
    <property type="entry name" value="Bromodomain-like"/>
    <property type="match status" value="2"/>
</dbReference>
<dbReference type="PROSITE" id="PS50082">
    <property type="entry name" value="WD_REPEATS_2"/>
    <property type="match status" value="4"/>
</dbReference>
<dbReference type="Pfam" id="PF00400">
    <property type="entry name" value="WD40"/>
    <property type="match status" value="4"/>
</dbReference>
<dbReference type="SUPFAM" id="SSF50978">
    <property type="entry name" value="WD40 repeat-like"/>
    <property type="match status" value="1"/>
</dbReference>
<dbReference type="EMBL" id="JAKELL010000024">
    <property type="protein sequence ID" value="KAH8992003.1"/>
    <property type="molecule type" value="Genomic_DNA"/>
</dbReference>
<feature type="compositionally biased region" description="Acidic residues" evidence="6">
    <location>
        <begin position="1305"/>
        <end position="1316"/>
    </location>
</feature>
<dbReference type="InterPro" id="IPR001680">
    <property type="entry name" value="WD40_rpt"/>
</dbReference>
<protein>
    <recommendedName>
        <fullName evidence="11">Transcription factor</fullName>
    </recommendedName>
</protein>
<dbReference type="InterPro" id="IPR015943">
    <property type="entry name" value="WD40/YVTN_repeat-like_dom_sf"/>
</dbReference>
<name>A0AAD4LHV1_9AGAM</name>
<reference evidence="9" key="1">
    <citation type="submission" date="2022-01" db="EMBL/GenBank/DDBJ databases">
        <title>Comparative genomics reveals a dynamic genome evolution in the ectomycorrhizal milk-cap (Lactarius) mushrooms.</title>
        <authorList>
            <consortium name="DOE Joint Genome Institute"/>
            <person name="Lebreton A."/>
            <person name="Tang N."/>
            <person name="Kuo A."/>
            <person name="LaButti K."/>
            <person name="Drula E."/>
            <person name="Barry K."/>
            <person name="Clum A."/>
            <person name="Lipzen A."/>
            <person name="Mousain D."/>
            <person name="Ng V."/>
            <person name="Wang R."/>
            <person name="Wang X."/>
            <person name="Dai Y."/>
            <person name="Henrissat B."/>
            <person name="Grigoriev I.V."/>
            <person name="Guerin-Laguette A."/>
            <person name="Yu F."/>
            <person name="Martin F.M."/>
        </authorList>
    </citation>
    <scope>NUCLEOTIDE SEQUENCE</scope>
    <source>
        <strain evidence="9">QP</strain>
    </source>
</reference>
<feature type="region of interest" description="Disordered" evidence="6">
    <location>
        <begin position="1074"/>
        <end position="1094"/>
    </location>
</feature>
<dbReference type="GO" id="GO:0035861">
    <property type="term" value="C:site of double-strand break"/>
    <property type="evidence" value="ECO:0007669"/>
    <property type="project" value="TreeGrafter"/>
</dbReference>
<feature type="region of interest" description="Disordered" evidence="6">
    <location>
        <begin position="1280"/>
        <end position="1316"/>
    </location>
</feature>
<feature type="region of interest" description="Disordered" evidence="6">
    <location>
        <begin position="476"/>
        <end position="601"/>
    </location>
</feature>
<dbReference type="InterPro" id="IPR036427">
    <property type="entry name" value="Bromodomain-like_sf"/>
</dbReference>
<feature type="domain" description="Bromo" evidence="7">
    <location>
        <begin position="783"/>
        <end position="867"/>
    </location>
</feature>
<feature type="region of interest" description="Disordered" evidence="6">
    <location>
        <begin position="883"/>
        <end position="964"/>
    </location>
</feature>
<dbReference type="Pfam" id="PF17035">
    <property type="entry name" value="BET"/>
    <property type="match status" value="1"/>
</dbReference>
<feature type="region of interest" description="Disordered" evidence="6">
    <location>
        <begin position="1113"/>
        <end position="1170"/>
    </location>
</feature>
<evidence type="ECO:0000313" key="10">
    <source>
        <dbReference type="Proteomes" id="UP001201163"/>
    </source>
</evidence>
<dbReference type="SMART" id="SM00297">
    <property type="entry name" value="BROMO"/>
    <property type="match status" value="2"/>
</dbReference>
<dbReference type="PROSITE" id="PS50294">
    <property type="entry name" value="WD_REPEATS_REGION"/>
    <property type="match status" value="2"/>
</dbReference>
<dbReference type="Proteomes" id="UP001201163">
    <property type="component" value="Unassembled WGS sequence"/>
</dbReference>
<feature type="compositionally biased region" description="Basic residues" evidence="6">
    <location>
        <begin position="1121"/>
        <end position="1130"/>
    </location>
</feature>
<proteinExistence type="predicted"/>
<dbReference type="Gene3D" id="2.130.10.10">
    <property type="entry name" value="YVTN repeat-like/Quinoprotein amine dehydrogenase"/>
    <property type="match status" value="2"/>
</dbReference>
<accession>A0AAD4LHV1</accession>
<feature type="domain" description="Bromo" evidence="7">
    <location>
        <begin position="984"/>
        <end position="1056"/>
    </location>
</feature>
<dbReference type="InterPro" id="IPR027353">
    <property type="entry name" value="NET_dom"/>
</dbReference>
<feature type="compositionally biased region" description="Basic and acidic residues" evidence="6">
    <location>
        <begin position="925"/>
        <end position="940"/>
    </location>
</feature>
<evidence type="ECO:0000256" key="4">
    <source>
        <dbReference type="PROSITE-ProRule" id="PRU00035"/>
    </source>
</evidence>
<dbReference type="InterPro" id="IPR020472">
    <property type="entry name" value="WD40_PAC1"/>
</dbReference>
<feature type="compositionally biased region" description="Polar residues" evidence="6">
    <location>
        <begin position="38"/>
        <end position="47"/>
    </location>
</feature>
<evidence type="ECO:0000256" key="1">
    <source>
        <dbReference type="ARBA" id="ARBA00022574"/>
    </source>
</evidence>
<keyword evidence="1 5" id="KW-0853">WD repeat</keyword>
<dbReference type="InterPro" id="IPR051858">
    <property type="entry name" value="WD_repeat_GAD-1"/>
</dbReference>
<gene>
    <name evidence="9" type="ORF">EDB92DRAFT_1945554</name>
</gene>
<feature type="compositionally biased region" description="Acidic residues" evidence="6">
    <location>
        <begin position="84"/>
        <end position="94"/>
    </location>
</feature>
<feature type="domain" description="NET" evidence="8">
    <location>
        <begin position="1161"/>
        <end position="1242"/>
    </location>
</feature>